<gene>
    <name evidence="1" type="ORF">SLS58_002824</name>
</gene>
<protein>
    <submittedName>
        <fullName evidence="1">Uncharacterized protein</fullName>
    </submittedName>
</protein>
<evidence type="ECO:0000313" key="2">
    <source>
        <dbReference type="Proteomes" id="UP001521184"/>
    </source>
</evidence>
<dbReference type="InterPro" id="IPR036291">
    <property type="entry name" value="NAD(P)-bd_dom_sf"/>
</dbReference>
<sequence>MTSLSTKPAQLETAGKPIQIGLIGAGKFGSMLQHIAVIADLSAERAMAALKRTGFPADKYDASGTLSIEAGLEAGKTAITTDAATLIATPGIDVVLEVTGSPAAGIKHALFVGPTPTICRRTQYS</sequence>
<dbReference type="PANTHER" id="PTHR37850">
    <property type="entry name" value="STRU PROTEIN"/>
    <property type="match status" value="1"/>
</dbReference>
<organism evidence="1 2">
    <name type="scientific">Diplodia intermedia</name>
    <dbReference type="NCBI Taxonomy" id="856260"/>
    <lineage>
        <taxon>Eukaryota</taxon>
        <taxon>Fungi</taxon>
        <taxon>Dikarya</taxon>
        <taxon>Ascomycota</taxon>
        <taxon>Pezizomycotina</taxon>
        <taxon>Dothideomycetes</taxon>
        <taxon>Dothideomycetes incertae sedis</taxon>
        <taxon>Botryosphaeriales</taxon>
        <taxon>Botryosphaeriaceae</taxon>
        <taxon>Diplodia</taxon>
    </lineage>
</organism>
<dbReference type="Proteomes" id="UP001521184">
    <property type="component" value="Unassembled WGS sequence"/>
</dbReference>
<proteinExistence type="predicted"/>
<dbReference type="Gene3D" id="3.40.50.720">
    <property type="entry name" value="NAD(P)-binding Rossmann-like Domain"/>
    <property type="match status" value="1"/>
</dbReference>
<dbReference type="EMBL" id="JAKEKT020000013">
    <property type="protein sequence ID" value="KAL1647054.1"/>
    <property type="molecule type" value="Genomic_DNA"/>
</dbReference>
<reference evidence="1 2" key="1">
    <citation type="journal article" date="2023" name="Plant Dis.">
        <title>First Report of Diplodia intermedia Causing Canker and Dieback Diseases on Apple Trees in Canada.</title>
        <authorList>
            <person name="Ellouze W."/>
            <person name="Ilyukhin E."/>
            <person name="Sulman M."/>
            <person name="Ali S."/>
        </authorList>
    </citation>
    <scope>NUCLEOTIDE SEQUENCE [LARGE SCALE GENOMIC DNA]</scope>
    <source>
        <strain evidence="1 2">M45-28</strain>
    </source>
</reference>
<keyword evidence="2" id="KW-1185">Reference proteome</keyword>
<name>A0ABR3TYG3_9PEZI</name>
<evidence type="ECO:0000313" key="1">
    <source>
        <dbReference type="EMBL" id="KAL1647054.1"/>
    </source>
</evidence>
<dbReference type="PANTHER" id="PTHR37850:SF3">
    <property type="entry name" value="BLR7815 PROTEIN"/>
    <property type="match status" value="1"/>
</dbReference>
<comment type="caution">
    <text evidence="1">The sequence shown here is derived from an EMBL/GenBank/DDBJ whole genome shotgun (WGS) entry which is preliminary data.</text>
</comment>
<accession>A0ABR3TYG3</accession>
<dbReference type="SUPFAM" id="SSF51735">
    <property type="entry name" value="NAD(P)-binding Rossmann-fold domains"/>
    <property type="match status" value="1"/>
</dbReference>